<evidence type="ECO:0000259" key="10">
    <source>
        <dbReference type="PROSITE" id="PS50035"/>
    </source>
</evidence>
<dbReference type="Gene3D" id="3.30.870.10">
    <property type="entry name" value="Endonuclease Chain A"/>
    <property type="match status" value="2"/>
</dbReference>
<dbReference type="SMART" id="SM00155">
    <property type="entry name" value="PLDc"/>
    <property type="match status" value="2"/>
</dbReference>
<accession>A0ABS2PPN7</accession>
<evidence type="ECO:0000256" key="1">
    <source>
        <dbReference type="ARBA" id="ARBA00004236"/>
    </source>
</evidence>
<dbReference type="EMBL" id="JAFBEH010000003">
    <property type="protein sequence ID" value="MBM7641999.1"/>
    <property type="molecule type" value="Genomic_DNA"/>
</dbReference>
<evidence type="ECO:0000256" key="2">
    <source>
        <dbReference type="ARBA" id="ARBA00022475"/>
    </source>
</evidence>
<name>A0ABS2PPN7_9STRE</name>
<evidence type="ECO:0000256" key="9">
    <source>
        <dbReference type="SAM" id="Phobius"/>
    </source>
</evidence>
<feature type="transmembrane region" description="Helical" evidence="9">
    <location>
        <begin position="96"/>
        <end position="118"/>
    </location>
</feature>
<feature type="transmembrane region" description="Helical" evidence="9">
    <location>
        <begin position="41"/>
        <end position="65"/>
    </location>
</feature>
<keyword evidence="12" id="KW-1185">Reference proteome</keyword>
<dbReference type="InterPro" id="IPR001736">
    <property type="entry name" value="PLipase_D/transphosphatidylase"/>
</dbReference>
<reference evidence="11 12" key="1">
    <citation type="submission" date="2021-01" db="EMBL/GenBank/DDBJ databases">
        <title>Genomic Encyclopedia of Type Strains, Phase IV (KMG-IV): sequencing the most valuable type-strain genomes for metagenomic binning, comparative biology and taxonomic classification.</title>
        <authorList>
            <person name="Goeker M."/>
        </authorList>
    </citation>
    <scope>NUCLEOTIDE SEQUENCE [LARGE SCALE GENOMIC DNA]</scope>
    <source>
        <strain evidence="11 12">DSM 27382</strain>
    </source>
</reference>
<comment type="caution">
    <text evidence="11">The sequence shown here is derived from an EMBL/GenBank/DDBJ whole genome shotgun (WGS) entry which is preliminary data.</text>
</comment>
<dbReference type="SUPFAM" id="SSF56024">
    <property type="entry name" value="Phospholipase D/nuclease"/>
    <property type="match status" value="2"/>
</dbReference>
<dbReference type="PANTHER" id="PTHR21248:SF22">
    <property type="entry name" value="PHOSPHOLIPASE D"/>
    <property type="match status" value="1"/>
</dbReference>
<evidence type="ECO:0000256" key="6">
    <source>
        <dbReference type="ARBA" id="ARBA00022989"/>
    </source>
</evidence>
<dbReference type="EC" id="2.7.8.-" evidence="8"/>
<sequence>MAAYYGIIKALFFFKEDKNINQKHKVVRLLDKGRRGLLRGIFSRITVIAVLLIVQLLILVASFSWLSHYQIHLEVLSGIIVTISVLYLVNSEMDRLSVITWMLLIIPFPIPGSLFLLYTKIDWGYNGLKAMLNKNIEDSIPYLTQNQNILKELKQNHSTTYNLARYLSGDSDSDHFPVYQDSKATYFPSGEAKFKALKEQLRAAKHYIFMEYFIIDEGIMWGEILAILEDKVKEGVEVRVMYDGMIEFSTLSFDYTERLEKIGIHAKAFSPISPFLSTYYNYRDHRKIVVIDGEVAFTGGVNLADEYINEIERFGHWKDTAIMIEGRAVDTFTILFMQMWAVTDSKTNNNYADYLGLHQKPVISDGFIIPYADSPLDDDKVGENVYIDILNHARDYVHIMTPYLILDSEMEHALKFAAERGVDVKLIMPGIPDKPIPYALAKTYYATLMKAGVKIYTYTPGFVHAKVFVADGHKAVVGTINLDYRSLYHHFECATYLYHNSEIAKIEKDFQDTLESCQEVTFETLKNEPVTTKLLGKVVKLIAPLL</sequence>
<dbReference type="PROSITE" id="PS50035">
    <property type="entry name" value="PLD"/>
    <property type="match status" value="2"/>
</dbReference>
<evidence type="ECO:0000256" key="7">
    <source>
        <dbReference type="ARBA" id="ARBA00023136"/>
    </source>
</evidence>
<evidence type="ECO:0000256" key="8">
    <source>
        <dbReference type="NCBIfam" id="TIGR04265"/>
    </source>
</evidence>
<evidence type="ECO:0000313" key="11">
    <source>
        <dbReference type="EMBL" id="MBM7641999.1"/>
    </source>
</evidence>
<feature type="domain" description="PLD phosphodiesterase" evidence="10">
    <location>
        <begin position="280"/>
        <end position="307"/>
    </location>
</feature>
<dbReference type="Proteomes" id="UP000697472">
    <property type="component" value="Unassembled WGS sequence"/>
</dbReference>
<evidence type="ECO:0000256" key="5">
    <source>
        <dbReference type="ARBA" id="ARBA00022737"/>
    </source>
</evidence>
<organism evidence="11 12">
    <name type="scientific">Streptococcus loxodontisalivarius</name>
    <dbReference type="NCBI Taxonomy" id="1349415"/>
    <lineage>
        <taxon>Bacteria</taxon>
        <taxon>Bacillati</taxon>
        <taxon>Bacillota</taxon>
        <taxon>Bacilli</taxon>
        <taxon>Lactobacillales</taxon>
        <taxon>Streptococcaceae</taxon>
        <taxon>Streptococcus</taxon>
    </lineage>
</organism>
<dbReference type="Pfam" id="PF13091">
    <property type="entry name" value="PLDc_2"/>
    <property type="match status" value="2"/>
</dbReference>
<dbReference type="CDD" id="cd09160">
    <property type="entry name" value="PLDc_SMU_988_like_2"/>
    <property type="match status" value="1"/>
</dbReference>
<dbReference type="InterPro" id="IPR025202">
    <property type="entry name" value="PLD-like_dom"/>
</dbReference>
<dbReference type="InterPro" id="IPR022924">
    <property type="entry name" value="Cardiolipin_synthase"/>
</dbReference>
<keyword evidence="7 9" id="KW-0472">Membrane</keyword>
<evidence type="ECO:0000256" key="3">
    <source>
        <dbReference type="ARBA" id="ARBA00022679"/>
    </source>
</evidence>
<protein>
    <recommendedName>
        <fullName evidence="8">Cardiolipin synthase</fullName>
        <ecNumber evidence="8">2.7.8.-</ecNumber>
    </recommendedName>
</protein>
<proteinExistence type="predicted"/>
<dbReference type="PANTHER" id="PTHR21248">
    <property type="entry name" value="CARDIOLIPIN SYNTHASE"/>
    <property type="match status" value="1"/>
</dbReference>
<comment type="subcellular location">
    <subcellularLocation>
        <location evidence="1">Cell membrane</location>
    </subcellularLocation>
</comment>
<gene>
    <name evidence="11" type="ORF">JOC28_000291</name>
</gene>
<dbReference type="GO" id="GO:0016740">
    <property type="term" value="F:transferase activity"/>
    <property type="evidence" value="ECO:0007669"/>
    <property type="project" value="UniProtKB-KW"/>
</dbReference>
<dbReference type="CDD" id="cd09154">
    <property type="entry name" value="PLDc_SMU_988_like_1"/>
    <property type="match status" value="1"/>
</dbReference>
<keyword evidence="2" id="KW-1003">Cell membrane</keyword>
<keyword evidence="5" id="KW-0677">Repeat</keyword>
<feature type="domain" description="PLD phosphodiesterase" evidence="10">
    <location>
        <begin position="459"/>
        <end position="486"/>
    </location>
</feature>
<feature type="transmembrane region" description="Helical" evidence="9">
    <location>
        <begin position="71"/>
        <end position="89"/>
    </location>
</feature>
<evidence type="ECO:0000313" key="12">
    <source>
        <dbReference type="Proteomes" id="UP000697472"/>
    </source>
</evidence>
<keyword evidence="3 11" id="KW-0808">Transferase</keyword>
<dbReference type="NCBIfam" id="TIGR04265">
    <property type="entry name" value="bac_cardiolipin"/>
    <property type="match status" value="1"/>
</dbReference>
<keyword evidence="6 9" id="KW-1133">Transmembrane helix</keyword>
<keyword evidence="4 9" id="KW-0812">Transmembrane</keyword>
<evidence type="ECO:0000256" key="4">
    <source>
        <dbReference type="ARBA" id="ARBA00022692"/>
    </source>
</evidence>